<organism evidence="1 2">
    <name type="scientific">Weissella viridescens</name>
    <name type="common">Lactobacillus viridescens</name>
    <dbReference type="NCBI Taxonomy" id="1629"/>
    <lineage>
        <taxon>Bacteria</taxon>
        <taxon>Bacillati</taxon>
        <taxon>Bacillota</taxon>
        <taxon>Bacilli</taxon>
        <taxon>Lactobacillales</taxon>
        <taxon>Lactobacillaceae</taxon>
        <taxon>Weissella</taxon>
    </lineage>
</organism>
<dbReference type="Proteomes" id="UP000254621">
    <property type="component" value="Unassembled WGS sequence"/>
</dbReference>
<accession>A0A380P3F7</accession>
<name>A0A380P3F7_WEIVI</name>
<proteinExistence type="predicted"/>
<dbReference type="AlphaFoldDB" id="A0A380P3F7"/>
<evidence type="ECO:0000313" key="1">
    <source>
        <dbReference type="EMBL" id="SUP59012.1"/>
    </source>
</evidence>
<gene>
    <name evidence="1" type="ORF">NCTC13645_01263</name>
</gene>
<reference evidence="1 2" key="1">
    <citation type="submission" date="2018-06" db="EMBL/GenBank/DDBJ databases">
        <authorList>
            <consortium name="Pathogen Informatics"/>
            <person name="Doyle S."/>
        </authorList>
    </citation>
    <scope>NUCLEOTIDE SEQUENCE [LARGE SCALE GENOMIC DNA]</scope>
    <source>
        <strain evidence="1 2">NCTC13645</strain>
    </source>
</reference>
<evidence type="ECO:0000313" key="2">
    <source>
        <dbReference type="Proteomes" id="UP000254621"/>
    </source>
</evidence>
<protein>
    <submittedName>
        <fullName evidence="1">Uncharacterized protein</fullName>
    </submittedName>
</protein>
<sequence length="34" mass="4171">MTKRTPLIIGNWKTNKKVDEVYEFYMKFKGNCRM</sequence>
<dbReference type="EMBL" id="UHIV01000004">
    <property type="protein sequence ID" value="SUP59012.1"/>
    <property type="molecule type" value="Genomic_DNA"/>
</dbReference>